<dbReference type="Proteomes" id="UP000824998">
    <property type="component" value="Unassembled WGS sequence"/>
</dbReference>
<feature type="region of interest" description="Disordered" evidence="1">
    <location>
        <begin position="899"/>
        <end position="980"/>
    </location>
</feature>
<feature type="compositionally biased region" description="Polar residues" evidence="1">
    <location>
        <begin position="840"/>
        <end position="855"/>
    </location>
</feature>
<protein>
    <submittedName>
        <fullName evidence="3">Uncharacterized protein</fullName>
    </submittedName>
</protein>
<feature type="compositionally biased region" description="Polar residues" evidence="1">
    <location>
        <begin position="809"/>
        <end position="819"/>
    </location>
</feature>
<gene>
    <name evidence="3" type="ORF">BJ875DRAFT_495240</name>
</gene>
<feature type="transmembrane region" description="Helical" evidence="2">
    <location>
        <begin position="33"/>
        <end position="59"/>
    </location>
</feature>
<evidence type="ECO:0000313" key="3">
    <source>
        <dbReference type="EMBL" id="KAG9235200.1"/>
    </source>
</evidence>
<dbReference type="OrthoDB" id="3546893at2759"/>
<evidence type="ECO:0000256" key="2">
    <source>
        <dbReference type="SAM" id="Phobius"/>
    </source>
</evidence>
<feature type="compositionally biased region" description="Polar residues" evidence="1">
    <location>
        <begin position="655"/>
        <end position="676"/>
    </location>
</feature>
<dbReference type="AlphaFoldDB" id="A0A9P8C6E1"/>
<feature type="region of interest" description="Disordered" evidence="1">
    <location>
        <begin position="465"/>
        <end position="547"/>
    </location>
</feature>
<sequence>MLGLQQTSRTEPIERDARLRERSLNAPLGPTTISAGGVIGVAIGGSFLLLVFALSTLIFHARRQDRRERQRITEEVLAAEEQMDFKAAVDLICPPEITFARTLSQGPYQPRGGRIVYTDWDNLDPIADPPPMAKTRKTMDPRSRFRMSGVRGSWPLANIPLSLLPAQSTLTLNQVAPPGYVVAPDSKWPRRNSSRNSRTRIAVPSPDSLSQTQTPDPVTPTPRSRKPHQRSHSTSEAHLSTILRSTSQRLKRSSLTRTLTTFSRMPGSPPKERLPTPTRQANQSSEGLIENRFFESPDSSMFDAYMQTPSPQKCDDEDPNQTSSKQPENSPTSSATSEDSLCDVRNSEILPPGHLTSLSKQNNSAQMHQLHISTNTSNRPTLIGKDSRASTMALGEHHLTHTPQNIHSDMPSISLAGDPFYSRVRSAKPVHPKPNLSGPRPPYGRKATFGLVGQDATIKRPLSYTSPLQDVSGNAQSPQRLSDSHLSSISNEEDRNPFQWSPQEAMQNRQRQLSPKRSGSKGKGHKRSNVIRMSNLTRPTSAISVDPVMEESEDDLAELRFNVPPTPPLRTLRLVAPSKSPSPSPFTASRRLSDKPPSISTFNPAFAVPDLESPSNNLGLDQPSPSSYSPTLSASNYYLEHSSNSEEDFFKSKRTSNPTKTSQLRDGNSISSTRQQELPIRTLSHLRDQSSHASLPSTEPEKFISFPSPIISPKMAPTRPPSTIIVSPDRLVQASPTLLAPPILTIPIPGHLTGPRCEPLKSSPSPRASVHSVVCTLRRMNSEVSQYSAGSDTDGLTPSRSPDFPSLKRMTSNLSNSTSLKKRTTRGSRHYLSLGMSAAESRTSRSSLFSTGSVHRNSRPLGVGTKGDPHNSSNIYKERRRRRLAEEFSEADLQTVREIASPPTSIMKSPDSIEGFKFPEVPSSLPRGTEASSDTPIRSPQLPPRNPKRWSDAMSKSPVNAVRRESQIESPTPKSSPVVWEWETPDDFGLELPRKRATTLTGDGTKFCDDVFRRSKKMSNSHLRNDGTVRPQSLGLYDEDGFLRMCSLILADTPLTLFTTSDCSTLYTSEAARYTKYSGYLYPEVRDRALSNEDLASEVTAAVSKLYNPESQPVAKRIPGSTLERRAYSQEWILTAQLPNSSLDTGFSVKFSFGTELV</sequence>
<evidence type="ECO:0000313" key="4">
    <source>
        <dbReference type="Proteomes" id="UP000824998"/>
    </source>
</evidence>
<dbReference type="EMBL" id="MU251439">
    <property type="protein sequence ID" value="KAG9235200.1"/>
    <property type="molecule type" value="Genomic_DNA"/>
</dbReference>
<feature type="compositionally biased region" description="Low complexity" evidence="1">
    <location>
        <begin position="623"/>
        <end position="633"/>
    </location>
</feature>
<keyword evidence="2" id="KW-1133">Transmembrane helix</keyword>
<reference evidence="3" key="1">
    <citation type="journal article" date="2021" name="IMA Fungus">
        <title>Genomic characterization of three marine fungi, including Emericellopsis atlantica sp. nov. with signatures of a generalist lifestyle and marine biomass degradation.</title>
        <authorList>
            <person name="Hagestad O.C."/>
            <person name="Hou L."/>
            <person name="Andersen J.H."/>
            <person name="Hansen E.H."/>
            <person name="Altermark B."/>
            <person name="Li C."/>
            <person name="Kuhnert E."/>
            <person name="Cox R.J."/>
            <person name="Crous P.W."/>
            <person name="Spatafora J.W."/>
            <person name="Lail K."/>
            <person name="Amirebrahimi M."/>
            <person name="Lipzen A."/>
            <person name="Pangilinan J."/>
            <person name="Andreopoulos W."/>
            <person name="Hayes R.D."/>
            <person name="Ng V."/>
            <person name="Grigoriev I.V."/>
            <person name="Jackson S.A."/>
            <person name="Sutton T.D.S."/>
            <person name="Dobson A.D.W."/>
            <person name="Rama T."/>
        </authorList>
    </citation>
    <scope>NUCLEOTIDE SEQUENCE</scope>
    <source>
        <strain evidence="3">TRa018bII</strain>
    </source>
</reference>
<feature type="region of interest" description="Disordered" evidence="1">
    <location>
        <begin position="785"/>
        <end position="880"/>
    </location>
</feature>
<feature type="region of interest" description="Disordered" evidence="1">
    <location>
        <begin position="301"/>
        <end position="383"/>
    </location>
</feature>
<keyword evidence="4" id="KW-1185">Reference proteome</keyword>
<feature type="compositionally biased region" description="Polar residues" evidence="1">
    <location>
        <begin position="277"/>
        <end position="286"/>
    </location>
</feature>
<feature type="compositionally biased region" description="Polar residues" evidence="1">
    <location>
        <begin position="465"/>
        <end position="490"/>
    </location>
</feature>
<keyword evidence="2" id="KW-0472">Membrane</keyword>
<feature type="compositionally biased region" description="Basic residues" evidence="1">
    <location>
        <begin position="820"/>
        <end position="829"/>
    </location>
</feature>
<feature type="compositionally biased region" description="Polar residues" evidence="1">
    <location>
        <begin position="531"/>
        <end position="543"/>
    </location>
</feature>
<accession>A0A9P8C6E1</accession>
<organism evidence="3 4">
    <name type="scientific">Amylocarpus encephaloides</name>
    <dbReference type="NCBI Taxonomy" id="45428"/>
    <lineage>
        <taxon>Eukaryota</taxon>
        <taxon>Fungi</taxon>
        <taxon>Dikarya</taxon>
        <taxon>Ascomycota</taxon>
        <taxon>Pezizomycotina</taxon>
        <taxon>Leotiomycetes</taxon>
        <taxon>Helotiales</taxon>
        <taxon>Helotiales incertae sedis</taxon>
        <taxon>Amylocarpus</taxon>
    </lineage>
</organism>
<feature type="compositionally biased region" description="Low complexity" evidence="1">
    <location>
        <begin position="255"/>
        <end position="264"/>
    </location>
</feature>
<feature type="compositionally biased region" description="Polar residues" evidence="1">
    <location>
        <begin position="498"/>
        <end position="513"/>
    </location>
</feature>
<keyword evidence="2" id="KW-0812">Transmembrane</keyword>
<name>A0A9P8C6E1_9HELO</name>
<feature type="region of interest" description="Disordered" evidence="1">
    <location>
        <begin position="425"/>
        <end position="448"/>
    </location>
</feature>
<feature type="compositionally biased region" description="Polar residues" evidence="1">
    <location>
        <begin position="320"/>
        <end position="339"/>
    </location>
</feature>
<feature type="region of interest" description="Disordered" evidence="1">
    <location>
        <begin position="647"/>
        <end position="677"/>
    </location>
</feature>
<feature type="compositionally biased region" description="Basic residues" evidence="1">
    <location>
        <begin position="518"/>
        <end position="529"/>
    </location>
</feature>
<comment type="caution">
    <text evidence="3">The sequence shown here is derived from an EMBL/GenBank/DDBJ whole genome shotgun (WGS) entry which is preliminary data.</text>
</comment>
<proteinExistence type="predicted"/>
<feature type="region of interest" description="Disordered" evidence="1">
    <location>
        <begin position="560"/>
        <end position="633"/>
    </location>
</feature>
<evidence type="ECO:0000256" key="1">
    <source>
        <dbReference type="SAM" id="MobiDB-lite"/>
    </source>
</evidence>
<feature type="region of interest" description="Disordered" evidence="1">
    <location>
        <begin position="178"/>
        <end position="289"/>
    </location>
</feature>
<feature type="compositionally biased region" description="Polar residues" evidence="1">
    <location>
        <begin position="785"/>
        <end position="800"/>
    </location>
</feature>
<feature type="compositionally biased region" description="Polar residues" evidence="1">
    <location>
        <begin position="356"/>
        <end position="380"/>
    </location>
</feature>